<proteinExistence type="predicted"/>
<dbReference type="AlphaFoldDB" id="A0AAI8VRP4"/>
<gene>
    <name evidence="2" type="ORF">KHLLAP_LOCUS10308</name>
</gene>
<sequence length="73" mass="8406">MEKGIDVYIEDDDEETPMSLAFACQAADVLDLFSKCGLREEDDSNDSDDDTEEDTEEGDRISEHLPCHLFWRF</sequence>
<name>A0AAI8VRP4_9PEZI</name>
<feature type="compositionally biased region" description="Acidic residues" evidence="1">
    <location>
        <begin position="40"/>
        <end position="57"/>
    </location>
</feature>
<feature type="region of interest" description="Disordered" evidence="1">
    <location>
        <begin position="39"/>
        <end position="61"/>
    </location>
</feature>
<evidence type="ECO:0000313" key="3">
    <source>
        <dbReference type="Proteomes" id="UP001295740"/>
    </source>
</evidence>
<organism evidence="2 3">
    <name type="scientific">Anthostomella pinea</name>
    <dbReference type="NCBI Taxonomy" id="933095"/>
    <lineage>
        <taxon>Eukaryota</taxon>
        <taxon>Fungi</taxon>
        <taxon>Dikarya</taxon>
        <taxon>Ascomycota</taxon>
        <taxon>Pezizomycotina</taxon>
        <taxon>Sordariomycetes</taxon>
        <taxon>Xylariomycetidae</taxon>
        <taxon>Xylariales</taxon>
        <taxon>Xylariaceae</taxon>
        <taxon>Anthostomella</taxon>
    </lineage>
</organism>
<dbReference type="Proteomes" id="UP001295740">
    <property type="component" value="Unassembled WGS sequence"/>
</dbReference>
<evidence type="ECO:0000256" key="1">
    <source>
        <dbReference type="SAM" id="MobiDB-lite"/>
    </source>
</evidence>
<comment type="caution">
    <text evidence="2">The sequence shown here is derived from an EMBL/GenBank/DDBJ whole genome shotgun (WGS) entry which is preliminary data.</text>
</comment>
<reference evidence="2" key="1">
    <citation type="submission" date="2023-10" db="EMBL/GenBank/DDBJ databases">
        <authorList>
            <person name="Hackl T."/>
        </authorList>
    </citation>
    <scope>NUCLEOTIDE SEQUENCE</scope>
</reference>
<accession>A0AAI8VRP4</accession>
<keyword evidence="3" id="KW-1185">Reference proteome</keyword>
<protein>
    <submittedName>
        <fullName evidence="2">Uu.00g057400.m01.CDS01</fullName>
    </submittedName>
</protein>
<evidence type="ECO:0000313" key="2">
    <source>
        <dbReference type="EMBL" id="CAJ2509840.1"/>
    </source>
</evidence>
<dbReference type="EMBL" id="CAUWAG010000013">
    <property type="protein sequence ID" value="CAJ2509840.1"/>
    <property type="molecule type" value="Genomic_DNA"/>
</dbReference>